<evidence type="ECO:0000256" key="2">
    <source>
        <dbReference type="ARBA" id="ARBA00007267"/>
    </source>
</evidence>
<feature type="domain" description="CRC" evidence="4">
    <location>
        <begin position="87"/>
        <end position="121"/>
    </location>
</feature>
<dbReference type="SMART" id="SM01114">
    <property type="entry name" value="CXC"/>
    <property type="match status" value="1"/>
</dbReference>
<dbReference type="OrthoDB" id="6283463at2759"/>
<gene>
    <name evidence="5" type="ORF">TASK_LOCUS1267</name>
</gene>
<dbReference type="WBParaSite" id="TASK_0000126601-mRNA-1">
    <property type="protein sequence ID" value="TASK_0000126601-mRNA-1"/>
    <property type="gene ID" value="TASK_0000126601"/>
</dbReference>
<reference evidence="5 6" key="2">
    <citation type="submission" date="2018-11" db="EMBL/GenBank/DDBJ databases">
        <authorList>
            <consortium name="Pathogen Informatics"/>
        </authorList>
    </citation>
    <scope>NUCLEOTIDE SEQUENCE [LARGE SCALE GENOMIC DNA]</scope>
</reference>
<comment type="similarity">
    <text evidence="2">Belongs to the lin-54 family.</text>
</comment>
<dbReference type="EMBL" id="UYRS01000291">
    <property type="protein sequence ID" value="VDK22782.1"/>
    <property type="molecule type" value="Genomic_DNA"/>
</dbReference>
<proteinExistence type="inferred from homology"/>
<protein>
    <submittedName>
        <fullName evidence="7">CRC domain-containing protein</fullName>
    </submittedName>
</protein>
<organism evidence="7">
    <name type="scientific">Taenia asiatica</name>
    <name type="common">Asian tapeworm</name>
    <dbReference type="NCBI Taxonomy" id="60517"/>
    <lineage>
        <taxon>Eukaryota</taxon>
        <taxon>Metazoa</taxon>
        <taxon>Spiralia</taxon>
        <taxon>Lophotrochozoa</taxon>
        <taxon>Platyhelminthes</taxon>
        <taxon>Cestoda</taxon>
        <taxon>Eucestoda</taxon>
        <taxon>Cyclophyllidea</taxon>
        <taxon>Taeniidae</taxon>
        <taxon>Taenia</taxon>
    </lineage>
</organism>
<keyword evidence="6" id="KW-1185">Reference proteome</keyword>
<dbReference type="InterPro" id="IPR005172">
    <property type="entry name" value="CRC"/>
</dbReference>
<evidence type="ECO:0000259" key="4">
    <source>
        <dbReference type="PROSITE" id="PS51634"/>
    </source>
</evidence>
<dbReference type="Proteomes" id="UP000282613">
    <property type="component" value="Unassembled WGS sequence"/>
</dbReference>
<evidence type="ECO:0000256" key="3">
    <source>
        <dbReference type="ARBA" id="ARBA00023242"/>
    </source>
</evidence>
<dbReference type="Pfam" id="PF03638">
    <property type="entry name" value="TCR"/>
    <property type="match status" value="1"/>
</dbReference>
<accession>A0A0R3VV68</accession>
<dbReference type="AlphaFoldDB" id="A0A0R3VV68"/>
<dbReference type="STRING" id="60517.A0A0R3VV68"/>
<reference evidence="7" key="1">
    <citation type="submission" date="2017-02" db="UniProtKB">
        <authorList>
            <consortium name="WormBaseParasite"/>
        </authorList>
    </citation>
    <scope>IDENTIFICATION</scope>
</reference>
<dbReference type="InterPro" id="IPR033467">
    <property type="entry name" value="Tesmin/TSO1-like_CXC"/>
</dbReference>
<keyword evidence="3" id="KW-0539">Nucleus</keyword>
<evidence type="ECO:0000313" key="7">
    <source>
        <dbReference type="WBParaSite" id="TASK_0000126601-mRNA-1"/>
    </source>
</evidence>
<dbReference type="PROSITE" id="PS51634">
    <property type="entry name" value="CRC"/>
    <property type="match status" value="1"/>
</dbReference>
<evidence type="ECO:0000313" key="5">
    <source>
        <dbReference type="EMBL" id="VDK22782.1"/>
    </source>
</evidence>
<name>A0A0R3VV68_TAEAS</name>
<comment type="subcellular location">
    <subcellularLocation>
        <location evidence="1">Nucleus</location>
    </subcellularLocation>
</comment>
<evidence type="ECO:0000256" key="1">
    <source>
        <dbReference type="ARBA" id="ARBA00004123"/>
    </source>
</evidence>
<dbReference type="GO" id="GO:0005634">
    <property type="term" value="C:nucleus"/>
    <property type="evidence" value="ECO:0007669"/>
    <property type="project" value="UniProtKB-SubCell"/>
</dbReference>
<evidence type="ECO:0000313" key="6">
    <source>
        <dbReference type="Proteomes" id="UP000282613"/>
    </source>
</evidence>
<sequence>MFVESNADSEKDPLLISHTSDEHQATEYTWSHDSAGCDLPSISSDQQNQVAVVQALMDLNASTHISYPSTDACSQQKCAFGVPQKFERKSCNCAKSHCLKLYCECFAKGQSCDGCNCSNLCITSEVIEVACSCMLSQLLMASHHNMSDTDQEQVVLAEFAKCLNHILDSVNKLRNARISVRNYGQDVSALSPSGIARVVEKSVACVYPSYPLASVPYTVSSEFPMSLPHSAGNIPDITSQGVVSTDQAYVDYSNVGSIGAFAIFSQFPVSSEMSEDSLSQYGPNYSSFQAVLSPGAGDPSNVVEISDITETIKADPNAPTILVPYGMLSSGLSELHGHFLPVLSSPSPPHQPAAYPLGRQSFLMPSSTGTVLSEDTICYPLTYSTEADLAAAAISAEVDPTLATDRTEFCDYANNVDANGGCDCAGESDECFHPNALDLAYYSLSTPFDLIPAKF</sequence>